<evidence type="ECO:0000256" key="21">
    <source>
        <dbReference type="ARBA" id="ARBA00023140"/>
    </source>
</evidence>
<dbReference type="EMBL" id="CAKOFQ010007678">
    <property type="protein sequence ID" value="CAH2006231.1"/>
    <property type="molecule type" value="Genomic_DNA"/>
</dbReference>
<keyword evidence="10" id="KW-0285">Flavoprotein</keyword>
<keyword evidence="9" id="KW-0153">Cholesterol metabolism</keyword>
<reference evidence="31" key="1">
    <citation type="submission" date="2022-03" db="EMBL/GenBank/DDBJ databases">
        <authorList>
            <person name="Sayadi A."/>
        </authorList>
    </citation>
    <scope>NUCLEOTIDE SEQUENCE</scope>
</reference>
<evidence type="ECO:0000256" key="29">
    <source>
        <dbReference type="SAM" id="Phobius"/>
    </source>
</evidence>
<dbReference type="AlphaFoldDB" id="A0A9P0M6V6"/>
<keyword evidence="20 29" id="KW-0472">Membrane</keyword>
<keyword evidence="21" id="KW-0576">Peroxisome</keyword>
<keyword evidence="14" id="KW-0274">FAD</keyword>
<dbReference type="GO" id="GO:0050614">
    <property type="term" value="F:Delta24-sterol reductase activity"/>
    <property type="evidence" value="ECO:0007669"/>
    <property type="project" value="UniProtKB-EC"/>
</dbReference>
<comment type="function">
    <text evidence="26">Catalyzes the reduction of the delta-24 double bond of sterol intermediates during cholesterol biosynthesis. In addition to its cholesterol-synthesizing activity, can protect cells from oxidative stress by reducing caspase 3 activity during apoptosis induced by oxidative stress. Also protects against amyloid-beta peptide-induced apoptosis.</text>
</comment>
<dbReference type="PROSITE" id="PS51387">
    <property type="entry name" value="FAD_PCMH"/>
    <property type="match status" value="1"/>
</dbReference>
<evidence type="ECO:0000256" key="8">
    <source>
        <dbReference type="ARBA" id="ARBA00022516"/>
    </source>
</evidence>
<dbReference type="OrthoDB" id="415825at2759"/>
<protein>
    <recommendedName>
        <fullName evidence="7">Delta(24)-sterol reductase</fullName>
        <ecNumber evidence="6">1.3.1.72</ecNumber>
    </recommendedName>
    <alternativeName>
        <fullName evidence="27">24-dehydrocholesterol reductase</fullName>
    </alternativeName>
    <alternativeName>
        <fullName evidence="28">3-beta-hydroxysterol Delta-24-reductase</fullName>
    </alternativeName>
</protein>
<evidence type="ECO:0000256" key="26">
    <source>
        <dbReference type="ARBA" id="ARBA00056986"/>
    </source>
</evidence>
<dbReference type="GO" id="GO:0005777">
    <property type="term" value="C:peroxisome"/>
    <property type="evidence" value="ECO:0007669"/>
    <property type="project" value="UniProtKB-SubCell"/>
</dbReference>
<dbReference type="GO" id="GO:0005789">
    <property type="term" value="C:endoplasmic reticulum membrane"/>
    <property type="evidence" value="ECO:0007669"/>
    <property type="project" value="UniProtKB-SubCell"/>
</dbReference>
<dbReference type="PANTHER" id="PTHR10801">
    <property type="entry name" value="24-DEHYDROCHOLESTEROL REDUCTASE"/>
    <property type="match status" value="1"/>
</dbReference>
<evidence type="ECO:0000256" key="23">
    <source>
        <dbReference type="ARBA" id="ARBA00023221"/>
    </source>
</evidence>
<feature type="domain" description="FAD-binding PCMH-type" evidence="30">
    <location>
        <begin position="32"/>
        <end position="218"/>
    </location>
</feature>
<feature type="transmembrane region" description="Helical" evidence="29">
    <location>
        <begin position="16"/>
        <end position="36"/>
    </location>
</feature>
<dbReference type="Proteomes" id="UP001152888">
    <property type="component" value="Unassembled WGS sequence"/>
</dbReference>
<evidence type="ECO:0000256" key="18">
    <source>
        <dbReference type="ARBA" id="ARBA00023034"/>
    </source>
</evidence>
<evidence type="ECO:0000256" key="11">
    <source>
        <dbReference type="ARBA" id="ARBA00022692"/>
    </source>
</evidence>
<evidence type="ECO:0000256" key="10">
    <source>
        <dbReference type="ARBA" id="ARBA00022630"/>
    </source>
</evidence>
<keyword evidence="19" id="KW-0443">Lipid metabolism</keyword>
<dbReference type="Gene3D" id="3.30.465.10">
    <property type="match status" value="1"/>
</dbReference>
<dbReference type="GO" id="GO:0000246">
    <property type="term" value="F:Delta24(24-1) sterol reductase activity"/>
    <property type="evidence" value="ECO:0007669"/>
    <property type="project" value="TreeGrafter"/>
</dbReference>
<evidence type="ECO:0000256" key="24">
    <source>
        <dbReference type="ARBA" id="ARBA00051033"/>
    </source>
</evidence>
<keyword evidence="18" id="KW-0333">Golgi apparatus</keyword>
<evidence type="ECO:0000256" key="4">
    <source>
        <dbReference type="ARBA" id="ARBA00004389"/>
    </source>
</evidence>
<evidence type="ECO:0000256" key="2">
    <source>
        <dbReference type="ARBA" id="ARBA00004194"/>
    </source>
</evidence>
<keyword evidence="11 29" id="KW-0812">Transmembrane</keyword>
<evidence type="ECO:0000256" key="5">
    <source>
        <dbReference type="ARBA" id="ARBA00011738"/>
    </source>
</evidence>
<evidence type="ECO:0000256" key="22">
    <source>
        <dbReference type="ARBA" id="ARBA00023166"/>
    </source>
</evidence>
<accession>A0A9P0M6V6</accession>
<keyword evidence="22" id="KW-1207">Sterol metabolism</keyword>
<comment type="subcellular location">
    <subcellularLocation>
        <location evidence="4">Endoplasmic reticulum membrane</location>
        <topology evidence="4">Single-pass membrane protein</topology>
    </subcellularLocation>
    <subcellularLocation>
        <location evidence="2">Golgi apparatus membrane</location>
        <topology evidence="2">Single-pass membrane protein</topology>
    </subcellularLocation>
    <subcellularLocation>
        <location evidence="3">Peroxisome</location>
    </subcellularLocation>
</comment>
<evidence type="ECO:0000256" key="20">
    <source>
        <dbReference type="ARBA" id="ARBA00023136"/>
    </source>
</evidence>
<dbReference type="GO" id="GO:0071949">
    <property type="term" value="F:FAD binding"/>
    <property type="evidence" value="ECO:0007669"/>
    <property type="project" value="InterPro"/>
</dbReference>
<keyword evidence="17" id="KW-0560">Oxidoreductase</keyword>
<evidence type="ECO:0000256" key="19">
    <source>
        <dbReference type="ARBA" id="ARBA00023098"/>
    </source>
</evidence>
<keyword evidence="32" id="KW-1185">Reference proteome</keyword>
<dbReference type="InterPro" id="IPR016169">
    <property type="entry name" value="FAD-bd_PCMH_sub2"/>
</dbReference>
<evidence type="ECO:0000256" key="7">
    <source>
        <dbReference type="ARBA" id="ARBA00019086"/>
    </source>
</evidence>
<evidence type="ECO:0000256" key="1">
    <source>
        <dbReference type="ARBA" id="ARBA00001974"/>
    </source>
</evidence>
<gene>
    <name evidence="31" type="ORF">ACAOBT_LOCUS28983</name>
</gene>
<evidence type="ECO:0000256" key="17">
    <source>
        <dbReference type="ARBA" id="ARBA00023002"/>
    </source>
</evidence>
<organism evidence="31 32">
    <name type="scientific">Acanthoscelides obtectus</name>
    <name type="common">Bean weevil</name>
    <name type="synonym">Bruchus obtectus</name>
    <dbReference type="NCBI Taxonomy" id="200917"/>
    <lineage>
        <taxon>Eukaryota</taxon>
        <taxon>Metazoa</taxon>
        <taxon>Ecdysozoa</taxon>
        <taxon>Arthropoda</taxon>
        <taxon>Hexapoda</taxon>
        <taxon>Insecta</taxon>
        <taxon>Pterygota</taxon>
        <taxon>Neoptera</taxon>
        <taxon>Endopterygota</taxon>
        <taxon>Coleoptera</taxon>
        <taxon>Polyphaga</taxon>
        <taxon>Cucujiformia</taxon>
        <taxon>Chrysomeloidea</taxon>
        <taxon>Chrysomelidae</taxon>
        <taxon>Bruchinae</taxon>
        <taxon>Bruchini</taxon>
        <taxon>Acanthoscelides</taxon>
    </lineage>
</organism>
<dbReference type="FunFam" id="3.30.465.10:FF:000032">
    <property type="entry name" value="Delta(24)-sterol reductase"/>
    <property type="match status" value="1"/>
</dbReference>
<keyword evidence="16 29" id="KW-1133">Transmembrane helix</keyword>
<dbReference type="GO" id="GO:0000139">
    <property type="term" value="C:Golgi membrane"/>
    <property type="evidence" value="ECO:0007669"/>
    <property type="project" value="UniProtKB-SubCell"/>
</dbReference>
<evidence type="ECO:0000313" key="31">
    <source>
        <dbReference type="EMBL" id="CAH2006231.1"/>
    </source>
</evidence>
<evidence type="ECO:0000256" key="28">
    <source>
        <dbReference type="ARBA" id="ARBA00080612"/>
    </source>
</evidence>
<keyword evidence="8" id="KW-0444">Lipid biosynthesis</keyword>
<dbReference type="PANTHER" id="PTHR10801:SF0">
    <property type="entry name" value="DELTA(24)-STEROL REDUCTASE"/>
    <property type="match status" value="1"/>
</dbReference>
<dbReference type="InterPro" id="IPR006094">
    <property type="entry name" value="Oxid_FAD_bind_N"/>
</dbReference>
<name>A0A9P0M6V6_ACAOB</name>
<keyword evidence="15" id="KW-0521">NADP</keyword>
<proteinExistence type="predicted"/>
<evidence type="ECO:0000256" key="14">
    <source>
        <dbReference type="ARBA" id="ARBA00022827"/>
    </source>
</evidence>
<dbReference type="InterPro" id="IPR036318">
    <property type="entry name" value="FAD-bd_PCMH-like_sf"/>
</dbReference>
<evidence type="ECO:0000256" key="3">
    <source>
        <dbReference type="ARBA" id="ARBA00004275"/>
    </source>
</evidence>
<evidence type="ECO:0000259" key="30">
    <source>
        <dbReference type="PROSITE" id="PS51387"/>
    </source>
</evidence>
<evidence type="ECO:0000313" key="32">
    <source>
        <dbReference type="Proteomes" id="UP001152888"/>
    </source>
</evidence>
<evidence type="ECO:0000256" key="9">
    <source>
        <dbReference type="ARBA" id="ARBA00022548"/>
    </source>
</evidence>
<dbReference type="InterPro" id="IPR016166">
    <property type="entry name" value="FAD-bd_PCMH"/>
</dbReference>
<evidence type="ECO:0000256" key="16">
    <source>
        <dbReference type="ARBA" id="ARBA00022989"/>
    </source>
</evidence>
<dbReference type="InterPro" id="IPR040165">
    <property type="entry name" value="Diminuto-like"/>
</dbReference>
<evidence type="ECO:0000256" key="6">
    <source>
        <dbReference type="ARBA" id="ARBA00012405"/>
    </source>
</evidence>
<comment type="cofactor">
    <cofactor evidence="1">
        <name>FAD</name>
        <dbReference type="ChEBI" id="CHEBI:57692"/>
    </cofactor>
</comment>
<evidence type="ECO:0000256" key="12">
    <source>
        <dbReference type="ARBA" id="ARBA00022729"/>
    </source>
</evidence>
<comment type="caution">
    <text evidence="31">The sequence shown here is derived from an EMBL/GenBank/DDBJ whole genome shotgun (WGS) entry which is preliminary data.</text>
</comment>
<evidence type="ECO:0000256" key="15">
    <source>
        <dbReference type="ARBA" id="ARBA00022857"/>
    </source>
</evidence>
<dbReference type="EC" id="1.3.1.72" evidence="6"/>
<comment type="catalytic activity">
    <reaction evidence="25">
        <text>5alpha-cholest-8-en-3beta-ol + NADP(+) = zymosterol + NADPH + H(+)</text>
        <dbReference type="Rhea" id="RHEA:36399"/>
        <dbReference type="ChEBI" id="CHEBI:15378"/>
        <dbReference type="ChEBI" id="CHEBI:16608"/>
        <dbReference type="ChEBI" id="CHEBI:18252"/>
        <dbReference type="ChEBI" id="CHEBI:57783"/>
        <dbReference type="ChEBI" id="CHEBI:58349"/>
        <dbReference type="EC" id="1.3.1.72"/>
    </reaction>
    <physiologicalReaction direction="right-to-left" evidence="25">
        <dbReference type="Rhea" id="RHEA:36401"/>
    </physiologicalReaction>
</comment>
<comment type="catalytic activity">
    <reaction evidence="24">
        <text>lanosterol + NADPH + H(+) = 24,25-dihydrolanosterol + NADP(+)</text>
        <dbReference type="Rhea" id="RHEA:33919"/>
        <dbReference type="ChEBI" id="CHEBI:15378"/>
        <dbReference type="ChEBI" id="CHEBI:16521"/>
        <dbReference type="ChEBI" id="CHEBI:28113"/>
        <dbReference type="ChEBI" id="CHEBI:57783"/>
        <dbReference type="ChEBI" id="CHEBI:58349"/>
    </reaction>
    <physiologicalReaction direction="left-to-right" evidence="24">
        <dbReference type="Rhea" id="RHEA:33920"/>
    </physiologicalReaction>
</comment>
<dbReference type="SUPFAM" id="SSF56176">
    <property type="entry name" value="FAD-binding/transporter-associated domain-like"/>
    <property type="match status" value="1"/>
</dbReference>
<evidence type="ECO:0000256" key="13">
    <source>
        <dbReference type="ARBA" id="ARBA00022824"/>
    </source>
</evidence>
<keyword evidence="12" id="KW-0732">Signal</keyword>
<dbReference type="Pfam" id="PF01565">
    <property type="entry name" value="FAD_binding_4"/>
    <property type="match status" value="1"/>
</dbReference>
<comment type="subunit">
    <text evidence="5">Homodimer.</text>
</comment>
<evidence type="ECO:0000256" key="25">
    <source>
        <dbReference type="ARBA" id="ARBA00052927"/>
    </source>
</evidence>
<dbReference type="GO" id="GO:0008203">
    <property type="term" value="P:cholesterol metabolic process"/>
    <property type="evidence" value="ECO:0007669"/>
    <property type="project" value="UniProtKB-KW"/>
</dbReference>
<sequence>MVEDSLFEYILVHYRWLFVCIFLLPVSFLFNIWLYARNWIVFNLSSAPKQHDIKVRNVQKQILQWIKDGRKTKMCTARPGWQTVSFRRPAYKSTMYNLEVNLVDILNIDVKKQIVKVEPLVTMGQLTATLIPLGWSIPVVPEIDDLTVGGLVMGTGVETTSHKYGLFQHTCLAYELVLCDGSVVRCSKDENSELFYSVPWSYGTLGILTSVEIRLVPAKKYVKLKYEPVKGLDNLVKKFEDASKGNNEFVEAILYNEDEAVLMTGCQTDDCDRSKLNPVGLWYKPWFFLHVKTFLNGKLSGVEYIPLRDYYHRHTRSLFWEIQDIIPFGNNSIFRLLLGWLMPPKISLLKLTQTEAIKKLYENNHVIQDMLVPIEKLEDSVKLFKETVNIFPIWLCPFLLPPNPGMVHPKQMQNAELYVDVGVYGVPAVKNFKPKESTRKLEEYVRKVHGFQMLYADTYMSREEFRAMFDHTLYDKLRFNMKCHQAFPEVYDKVSKQARI</sequence>
<keyword evidence="23" id="KW-0753">Steroid metabolism</keyword>
<evidence type="ECO:0000256" key="27">
    <source>
        <dbReference type="ARBA" id="ARBA00078485"/>
    </source>
</evidence>
<keyword evidence="13" id="KW-0256">Endoplasmic reticulum</keyword>